<keyword evidence="2" id="KW-0472">Membrane</keyword>
<dbReference type="EMBL" id="HBIX01005274">
    <property type="protein sequence ID" value="CAE0711441.1"/>
    <property type="molecule type" value="Transcribed_RNA"/>
</dbReference>
<feature type="transmembrane region" description="Helical" evidence="2">
    <location>
        <begin position="138"/>
        <end position="157"/>
    </location>
</feature>
<feature type="transmembrane region" description="Helical" evidence="2">
    <location>
        <begin position="505"/>
        <end position="522"/>
    </location>
</feature>
<feature type="transmembrane region" description="Helical" evidence="2">
    <location>
        <begin position="390"/>
        <end position="410"/>
    </location>
</feature>
<evidence type="ECO:0000256" key="1">
    <source>
        <dbReference type="SAM" id="MobiDB-lite"/>
    </source>
</evidence>
<gene>
    <name evidence="3" type="ORF">PAUS00366_LOCUS4193</name>
</gene>
<sequence length="735" mass="84664">MKSVREGISSRRSETSTRSDDDDYDYDYDDSNEYDIYGRNTNSESQETYENPGIEMNHYRSFPEKVSERVRRTLGRRDRSSCEEQDYRGFSTSIADMYRDPKYERIDCCSIACFGCLQADRNRYLVTGIKPPGLFRRVMVHVFVPLFIFGVALFMAFNVPDPWMNEMLCYGWVFLFVLYFFSQCNKGSWKRRQVRRNILWAKHQKLASGRFQRKNRQQDSEDTDDFSDEGDDDEEYLRGQTNSDIDNAHASCCGCYAVDRPPGFQYGAEEEITCCTRLFDCFTNICCATLFRRHVVCCGFCGVAQEARDIETLVRPGMLSIDYITMQPMMEYYPKIYEARCNTERPTSWWYSRLSKFSRLTVKNCITGLVLLLVWSLLSRRLNHKFGFKNYVVLFLTLLQSFILLAAVYWKHTKDVSIDALIKFFAAGFCLSTILAIFFELVFGLVVRLTMALLMAMSRIDLVEGNGYALSKSGVASTLTAAQQVNYSGVDYREYLNAYSNDHPFIYTLYIFVVSFLLAALIEETCKYFGYRMIEHPDFYSKSQVEEAMECYENKGEESPPVTSFSNQNRSFQSRAAAVTVSMVAVGVGFACCENLVYIFIYGKAYYTQEILILLARSLFPIHPIAAALQSIGVCKRDVENDGRRLGRIMLPGVIFHGLYDFMLTWIDYIGSRKGNYVDEDDGIQTESGSDRISHVVSVFIITGGLLYYFRESRKQKKRLASLDGNQTLVDYNFS</sequence>
<feature type="transmembrane region" description="Helical" evidence="2">
    <location>
        <begin position="692"/>
        <end position="710"/>
    </location>
</feature>
<feature type="compositionally biased region" description="Acidic residues" evidence="1">
    <location>
        <begin position="220"/>
        <end position="235"/>
    </location>
</feature>
<organism evidence="3">
    <name type="scientific">Pseudo-nitzschia australis</name>
    <dbReference type="NCBI Taxonomy" id="44445"/>
    <lineage>
        <taxon>Eukaryota</taxon>
        <taxon>Sar</taxon>
        <taxon>Stramenopiles</taxon>
        <taxon>Ochrophyta</taxon>
        <taxon>Bacillariophyta</taxon>
        <taxon>Bacillariophyceae</taxon>
        <taxon>Bacillariophycidae</taxon>
        <taxon>Bacillariales</taxon>
        <taxon>Bacillariaceae</taxon>
        <taxon>Pseudo-nitzschia</taxon>
    </lineage>
</organism>
<evidence type="ECO:0000256" key="2">
    <source>
        <dbReference type="SAM" id="Phobius"/>
    </source>
</evidence>
<feature type="region of interest" description="Disordered" evidence="1">
    <location>
        <begin position="1"/>
        <end position="53"/>
    </location>
</feature>
<keyword evidence="2" id="KW-1133">Transmembrane helix</keyword>
<feature type="transmembrane region" description="Helical" evidence="2">
    <location>
        <begin position="576"/>
        <end position="601"/>
    </location>
</feature>
<name>A0A7S4AD14_9STRA</name>
<feature type="compositionally biased region" description="Polar residues" evidence="1">
    <location>
        <begin position="39"/>
        <end position="49"/>
    </location>
</feature>
<keyword evidence="2" id="KW-0812">Transmembrane</keyword>
<dbReference type="AlphaFoldDB" id="A0A7S4AD14"/>
<reference evidence="3" key="1">
    <citation type="submission" date="2021-01" db="EMBL/GenBank/DDBJ databases">
        <authorList>
            <person name="Corre E."/>
            <person name="Pelletier E."/>
            <person name="Niang G."/>
            <person name="Scheremetjew M."/>
            <person name="Finn R."/>
            <person name="Kale V."/>
            <person name="Holt S."/>
            <person name="Cochrane G."/>
            <person name="Meng A."/>
            <person name="Brown T."/>
            <person name="Cohen L."/>
        </authorList>
    </citation>
    <scope>NUCLEOTIDE SEQUENCE</scope>
    <source>
        <strain evidence="3">10249 10 AB</strain>
    </source>
</reference>
<feature type="region of interest" description="Disordered" evidence="1">
    <location>
        <begin position="210"/>
        <end position="238"/>
    </location>
</feature>
<feature type="transmembrane region" description="Helical" evidence="2">
    <location>
        <begin position="163"/>
        <end position="182"/>
    </location>
</feature>
<dbReference type="Pfam" id="PF13367">
    <property type="entry name" value="PrsW-protease"/>
    <property type="match status" value="1"/>
</dbReference>
<dbReference type="InterPro" id="IPR026898">
    <property type="entry name" value="PrsW"/>
</dbReference>
<dbReference type="GO" id="GO:0008233">
    <property type="term" value="F:peptidase activity"/>
    <property type="evidence" value="ECO:0007669"/>
    <property type="project" value="InterPro"/>
</dbReference>
<accession>A0A7S4AD14</accession>
<feature type="transmembrane region" description="Helical" evidence="2">
    <location>
        <begin position="649"/>
        <end position="672"/>
    </location>
</feature>
<feature type="compositionally biased region" description="Acidic residues" evidence="1">
    <location>
        <begin position="20"/>
        <end position="33"/>
    </location>
</feature>
<feature type="compositionally biased region" description="Basic and acidic residues" evidence="1">
    <location>
        <begin position="1"/>
        <end position="19"/>
    </location>
</feature>
<evidence type="ECO:0000313" key="3">
    <source>
        <dbReference type="EMBL" id="CAE0711441.1"/>
    </source>
</evidence>
<protein>
    <submittedName>
        <fullName evidence="3">Uncharacterized protein</fullName>
    </submittedName>
</protein>
<feature type="transmembrane region" description="Helical" evidence="2">
    <location>
        <begin position="422"/>
        <end position="447"/>
    </location>
</feature>
<feature type="transmembrane region" description="Helical" evidence="2">
    <location>
        <begin position="607"/>
        <end position="629"/>
    </location>
</feature>
<proteinExistence type="predicted"/>